<feature type="domain" description="TSCPD" evidence="7">
    <location>
        <begin position="27"/>
        <end position="125"/>
    </location>
</feature>
<comment type="catalytic activity">
    <reaction evidence="5">
        <text>a 2'-deoxyribonucleoside 5'-diphosphate + [thioredoxin]-disulfide + H2O = a ribonucleoside 5'-diphosphate + [thioredoxin]-dithiol</text>
        <dbReference type="Rhea" id="RHEA:23252"/>
        <dbReference type="Rhea" id="RHEA-COMP:10698"/>
        <dbReference type="Rhea" id="RHEA-COMP:10700"/>
        <dbReference type="ChEBI" id="CHEBI:15377"/>
        <dbReference type="ChEBI" id="CHEBI:29950"/>
        <dbReference type="ChEBI" id="CHEBI:50058"/>
        <dbReference type="ChEBI" id="CHEBI:57930"/>
        <dbReference type="ChEBI" id="CHEBI:73316"/>
        <dbReference type="EC" id="1.17.4.1"/>
    </reaction>
</comment>
<name>X0SPX7_9ZZZZ</name>
<feature type="compositionally biased region" description="Low complexity" evidence="6">
    <location>
        <begin position="205"/>
        <end position="215"/>
    </location>
</feature>
<feature type="non-terminal residue" evidence="8">
    <location>
        <position position="1"/>
    </location>
</feature>
<dbReference type="GO" id="GO:0004748">
    <property type="term" value="F:ribonucleoside-diphosphate reductase activity, thioredoxin disulfide as acceptor"/>
    <property type="evidence" value="ECO:0007669"/>
    <property type="project" value="UniProtKB-EC"/>
</dbReference>
<reference evidence="8" key="1">
    <citation type="journal article" date="2014" name="Front. Microbiol.">
        <title>High frequency of phylogenetically diverse reductive dehalogenase-homologous genes in deep subseafloor sedimentary metagenomes.</title>
        <authorList>
            <person name="Kawai M."/>
            <person name="Futagami T."/>
            <person name="Toyoda A."/>
            <person name="Takaki Y."/>
            <person name="Nishi S."/>
            <person name="Hori S."/>
            <person name="Arai W."/>
            <person name="Tsubouchi T."/>
            <person name="Morono Y."/>
            <person name="Uchiyama I."/>
            <person name="Ito T."/>
            <person name="Fujiyama A."/>
            <person name="Inagaki F."/>
            <person name="Takami H."/>
        </authorList>
    </citation>
    <scope>NUCLEOTIDE SEQUENCE</scope>
    <source>
        <strain evidence="8">Expedition CK06-06</strain>
    </source>
</reference>
<evidence type="ECO:0000256" key="5">
    <source>
        <dbReference type="ARBA" id="ARBA00047754"/>
    </source>
</evidence>
<gene>
    <name evidence="8" type="ORF">S01H1_13602</name>
</gene>
<evidence type="ECO:0000256" key="2">
    <source>
        <dbReference type="ARBA" id="ARBA00012274"/>
    </source>
</evidence>
<dbReference type="InterPro" id="IPR024434">
    <property type="entry name" value="TSCPD_dom"/>
</dbReference>
<proteinExistence type="inferred from homology"/>
<accession>X0SPX7</accession>
<feature type="region of interest" description="Disordered" evidence="6">
    <location>
        <begin position="146"/>
        <end position="177"/>
    </location>
</feature>
<sequence>VVEAISLEQLEAAKREPHRHRLPATRPSFTHKFDVAGHEGYLNVGLYEDEAPGELFITMAKEGSTVGGMMDAFATAISLCLQYGVPLEALVKKFSHQRFEPSGMTSNRDIPFAKSIVDYVFRWLGMTFLEEFRKANLPKRSEAVKSIHPVNKTAPEAVKDDTPSEPGRAEQTSDKEVTRSVGALFKGRYESTDETDGVSGGNGDKAPAATKTAVKPKTANRLTAVEAKVERLDEQFSHYQEDAPACDVCGSITVRNGNCYKCFNCGSSLGCS</sequence>
<evidence type="ECO:0000256" key="1">
    <source>
        <dbReference type="ARBA" id="ARBA00007405"/>
    </source>
</evidence>
<comment type="similarity">
    <text evidence="1">Belongs to the ribonucleoside diphosphate reductase class-2 family.</text>
</comment>
<feature type="compositionally biased region" description="Basic and acidic residues" evidence="6">
    <location>
        <begin position="157"/>
        <end position="177"/>
    </location>
</feature>
<dbReference type="AlphaFoldDB" id="X0SPX7"/>
<evidence type="ECO:0000256" key="4">
    <source>
        <dbReference type="ARBA" id="ARBA00022741"/>
    </source>
</evidence>
<organism evidence="8">
    <name type="scientific">marine sediment metagenome</name>
    <dbReference type="NCBI Taxonomy" id="412755"/>
    <lineage>
        <taxon>unclassified sequences</taxon>
        <taxon>metagenomes</taxon>
        <taxon>ecological metagenomes</taxon>
    </lineage>
</organism>
<keyword evidence="3" id="KW-0237">DNA synthesis</keyword>
<dbReference type="GO" id="GO:0071897">
    <property type="term" value="P:DNA biosynthetic process"/>
    <property type="evidence" value="ECO:0007669"/>
    <property type="project" value="UniProtKB-KW"/>
</dbReference>
<dbReference type="GO" id="GO:0000166">
    <property type="term" value="F:nucleotide binding"/>
    <property type="evidence" value="ECO:0007669"/>
    <property type="project" value="UniProtKB-KW"/>
</dbReference>
<feature type="region of interest" description="Disordered" evidence="6">
    <location>
        <begin position="191"/>
        <end position="215"/>
    </location>
</feature>
<evidence type="ECO:0000313" key="8">
    <source>
        <dbReference type="EMBL" id="GAF77186.1"/>
    </source>
</evidence>
<protein>
    <recommendedName>
        <fullName evidence="2">ribonucleoside-diphosphate reductase</fullName>
        <ecNumber evidence="2">1.17.4.1</ecNumber>
    </recommendedName>
</protein>
<keyword evidence="4" id="KW-0547">Nucleotide-binding</keyword>
<evidence type="ECO:0000256" key="3">
    <source>
        <dbReference type="ARBA" id="ARBA00022634"/>
    </source>
</evidence>
<evidence type="ECO:0000256" key="6">
    <source>
        <dbReference type="SAM" id="MobiDB-lite"/>
    </source>
</evidence>
<dbReference type="Pfam" id="PF12637">
    <property type="entry name" value="TSCPD"/>
    <property type="match status" value="1"/>
</dbReference>
<evidence type="ECO:0000259" key="7">
    <source>
        <dbReference type="Pfam" id="PF12637"/>
    </source>
</evidence>
<comment type="caution">
    <text evidence="8">The sequence shown here is derived from an EMBL/GenBank/DDBJ whole genome shotgun (WGS) entry which is preliminary data.</text>
</comment>
<dbReference type="EC" id="1.17.4.1" evidence="2"/>
<dbReference type="EMBL" id="BARS01007025">
    <property type="protein sequence ID" value="GAF77186.1"/>
    <property type="molecule type" value="Genomic_DNA"/>
</dbReference>